<dbReference type="GO" id="GO:0005886">
    <property type="term" value="C:plasma membrane"/>
    <property type="evidence" value="ECO:0007669"/>
    <property type="project" value="UniProtKB-SubCell"/>
</dbReference>
<keyword evidence="3" id="KW-1003">Cell membrane</keyword>
<keyword evidence="5 7" id="KW-1133">Transmembrane helix</keyword>
<dbReference type="InterPro" id="IPR000515">
    <property type="entry name" value="MetI-like"/>
</dbReference>
<comment type="similarity">
    <text evidence="7">Belongs to the binding-protein-dependent transport system permease family.</text>
</comment>
<dbReference type="CDD" id="cd06261">
    <property type="entry name" value="TM_PBP2"/>
    <property type="match status" value="1"/>
</dbReference>
<feature type="transmembrane region" description="Helical" evidence="7">
    <location>
        <begin position="226"/>
        <end position="252"/>
    </location>
</feature>
<dbReference type="EMBL" id="CP007032">
    <property type="protein sequence ID" value="AHF06732.1"/>
    <property type="molecule type" value="Genomic_DNA"/>
</dbReference>
<evidence type="ECO:0000256" key="1">
    <source>
        <dbReference type="ARBA" id="ARBA00004651"/>
    </source>
</evidence>
<feature type="transmembrane region" description="Helical" evidence="7">
    <location>
        <begin position="272"/>
        <end position="298"/>
    </location>
</feature>
<keyword evidence="2 7" id="KW-0813">Transport</keyword>
<feature type="transmembrane region" description="Helical" evidence="7">
    <location>
        <begin position="98"/>
        <end position="118"/>
    </location>
</feature>
<dbReference type="GO" id="GO:0055085">
    <property type="term" value="P:transmembrane transport"/>
    <property type="evidence" value="ECO:0007669"/>
    <property type="project" value="InterPro"/>
</dbReference>
<dbReference type="PROSITE" id="PS50928">
    <property type="entry name" value="ABC_TM1"/>
    <property type="match status" value="1"/>
</dbReference>
<reference evidence="9 10" key="1">
    <citation type="submission" date="2013-12" db="EMBL/GenBank/DDBJ databases">
        <authorList>
            <consortium name="DOE Joint Genome Institute"/>
            <person name="Smidt H."/>
            <person name="Huntemann M."/>
            <person name="Han J."/>
            <person name="Chen A."/>
            <person name="Kyrpides N."/>
            <person name="Mavromatis K."/>
            <person name="Markowitz V."/>
            <person name="Palaniappan K."/>
            <person name="Ivanova N."/>
            <person name="Schaumberg A."/>
            <person name="Pati A."/>
            <person name="Liolios K."/>
            <person name="Nordberg H.P."/>
            <person name="Cantor M.N."/>
            <person name="Hua S.X."/>
            <person name="Woyke T."/>
        </authorList>
    </citation>
    <scope>NUCLEOTIDE SEQUENCE [LARGE SCALE GENOMIC DNA]</scope>
    <source>
        <strain evidence="10">DSM 15288</strain>
    </source>
</reference>
<feature type="transmembrane region" description="Helical" evidence="7">
    <location>
        <begin position="9"/>
        <end position="30"/>
    </location>
</feature>
<dbReference type="Pfam" id="PF00528">
    <property type="entry name" value="BPD_transp_1"/>
    <property type="match status" value="1"/>
</dbReference>
<dbReference type="SUPFAM" id="SSF161098">
    <property type="entry name" value="MetI-like"/>
    <property type="match status" value="1"/>
</dbReference>
<dbReference type="STRING" id="871968.DESME_06415"/>
<evidence type="ECO:0000313" key="10">
    <source>
        <dbReference type="Proteomes" id="UP000010847"/>
    </source>
</evidence>
<dbReference type="PANTHER" id="PTHR30465">
    <property type="entry name" value="INNER MEMBRANE ABC TRANSPORTER"/>
    <property type="match status" value="1"/>
</dbReference>
<evidence type="ECO:0000256" key="5">
    <source>
        <dbReference type="ARBA" id="ARBA00022989"/>
    </source>
</evidence>
<dbReference type="InterPro" id="IPR045621">
    <property type="entry name" value="BPD_transp_1_N"/>
</dbReference>
<evidence type="ECO:0000256" key="6">
    <source>
        <dbReference type="ARBA" id="ARBA00023136"/>
    </source>
</evidence>
<sequence length="310" mass="34417">MVRYLIGRILSAIFVIWLVLTLTFSLMHAIPGGPFSSEKVLPSAVMANINERYHLNDPLSKQYFDYINNMAHFNFGPTFRYEGRTVNDLFHDGLPKTLAVGLTATVMALVGGTLLGVVSALKQNRWPDYLATIFATIGVSVPSFVIATFLQFYVGYKTHLFPPIGWGEPINLVLPALALSAYPIAQITRLTRSSMLDVLNQDYIRTARAKGMPGYVIVFRHALRNALLPVITFLGPFFAYILTGNFVVEYVFNIPGIGQFFVTGINNRDYPVILGTTVLFATLLVLCNLIVDIVYTLVDPRIKLTSKKGA</sequence>
<dbReference type="Gene3D" id="1.10.3720.10">
    <property type="entry name" value="MetI-like"/>
    <property type="match status" value="1"/>
</dbReference>
<dbReference type="Proteomes" id="UP000010847">
    <property type="component" value="Chromosome"/>
</dbReference>
<dbReference type="AlphaFoldDB" id="W0E7J3"/>
<dbReference type="InterPro" id="IPR035906">
    <property type="entry name" value="MetI-like_sf"/>
</dbReference>
<evidence type="ECO:0000256" key="2">
    <source>
        <dbReference type="ARBA" id="ARBA00022448"/>
    </source>
</evidence>
<dbReference type="HOGENOM" id="CLU_036879_1_2_9"/>
<protein>
    <submittedName>
        <fullName evidence="9">Peptide ABC transporter permease</fullName>
    </submittedName>
</protein>
<comment type="subcellular location">
    <subcellularLocation>
        <location evidence="1 7">Cell membrane</location>
        <topology evidence="1 7">Multi-pass membrane protein</topology>
    </subcellularLocation>
</comment>
<proteinExistence type="inferred from homology"/>
<dbReference type="RefSeq" id="WP_006715593.1">
    <property type="nucleotide sequence ID" value="NZ_CP007032.1"/>
</dbReference>
<accession>W0E7J3</accession>
<evidence type="ECO:0000259" key="8">
    <source>
        <dbReference type="PROSITE" id="PS50928"/>
    </source>
</evidence>
<keyword evidence="4 7" id="KW-0812">Transmembrane</keyword>
<evidence type="ECO:0000256" key="3">
    <source>
        <dbReference type="ARBA" id="ARBA00022475"/>
    </source>
</evidence>
<gene>
    <name evidence="9" type="ORF">DESME_06415</name>
</gene>
<dbReference type="eggNOG" id="COG0601">
    <property type="taxonomic scope" value="Bacteria"/>
</dbReference>
<organism evidence="9 10">
    <name type="scientific">Desulfitobacterium metallireducens DSM 15288</name>
    <dbReference type="NCBI Taxonomy" id="871968"/>
    <lineage>
        <taxon>Bacteria</taxon>
        <taxon>Bacillati</taxon>
        <taxon>Bacillota</taxon>
        <taxon>Clostridia</taxon>
        <taxon>Eubacteriales</taxon>
        <taxon>Desulfitobacteriaceae</taxon>
        <taxon>Desulfitobacterium</taxon>
    </lineage>
</organism>
<dbReference type="KEGG" id="dmt:DESME_06415"/>
<keyword evidence="10" id="KW-1185">Reference proteome</keyword>
<keyword evidence="6 7" id="KW-0472">Membrane</keyword>
<dbReference type="OrthoDB" id="9789439at2"/>
<evidence type="ECO:0000313" key="9">
    <source>
        <dbReference type="EMBL" id="AHF06732.1"/>
    </source>
</evidence>
<feature type="domain" description="ABC transmembrane type-1" evidence="8">
    <location>
        <begin position="94"/>
        <end position="295"/>
    </location>
</feature>
<dbReference type="PANTHER" id="PTHR30465:SF93">
    <property type="entry name" value="OLIGOPEPTIDE TRANSPORT SYSTEM PERMEASE PROTEIN OPPB"/>
    <property type="match status" value="1"/>
</dbReference>
<feature type="transmembrane region" description="Helical" evidence="7">
    <location>
        <begin position="130"/>
        <end position="154"/>
    </location>
</feature>
<name>W0E7J3_9FIRM</name>
<dbReference type="Pfam" id="PF19300">
    <property type="entry name" value="BPD_transp_1_N"/>
    <property type="match status" value="1"/>
</dbReference>
<evidence type="ECO:0000256" key="7">
    <source>
        <dbReference type="RuleBase" id="RU363032"/>
    </source>
</evidence>
<evidence type="ECO:0000256" key="4">
    <source>
        <dbReference type="ARBA" id="ARBA00022692"/>
    </source>
</evidence>
<feature type="transmembrane region" description="Helical" evidence="7">
    <location>
        <begin position="166"/>
        <end position="185"/>
    </location>
</feature>